<dbReference type="EMBL" id="LN887217">
    <property type="protein sequence ID" value="CUR36566.1"/>
    <property type="molecule type" value="Genomic_DNA"/>
</dbReference>
<accession>A0A0U5JHN1</accession>
<organism evidence="1">
    <name type="scientific">Limosilactobacillus reuteri</name>
    <name type="common">Lactobacillus reuteri</name>
    <dbReference type="NCBI Taxonomy" id="1598"/>
    <lineage>
        <taxon>Bacteria</taxon>
        <taxon>Bacillati</taxon>
        <taxon>Bacillota</taxon>
        <taxon>Bacilli</taxon>
        <taxon>Lactobacillales</taxon>
        <taxon>Lactobacillaceae</taxon>
        <taxon>Limosilactobacillus</taxon>
    </lineage>
</organism>
<dbReference type="AlphaFoldDB" id="A0A0U5JHN1"/>
<dbReference type="RefSeq" id="WP_225415677.1">
    <property type="nucleotide sequence ID" value="NZ_JAKZMP010000003.1"/>
</dbReference>
<evidence type="ECO:0000313" key="1">
    <source>
        <dbReference type="EMBL" id="CUR36566.1"/>
    </source>
</evidence>
<gene>
    <name evidence="1" type="ORF">LRLP16767_LRPG3B_00358</name>
</gene>
<reference evidence="1" key="1">
    <citation type="submission" date="2015-10" db="EMBL/GenBank/DDBJ databases">
        <authorList>
            <person name="Gilbert D.G."/>
        </authorList>
    </citation>
    <scope>NUCLEOTIDE SEQUENCE</scope>
    <source>
        <strain evidence="1">Pg-3b</strain>
    </source>
</reference>
<sequence length="48" mass="5447">MIAVGVTPETARDFDTDFLGNHREGISVTAGPFDAKEEYSRRLFRLLF</sequence>
<protein>
    <submittedName>
        <fullName evidence="1">Uncharacterized protein</fullName>
    </submittedName>
</protein>
<name>A0A0U5JHN1_LIMRT</name>
<proteinExistence type="predicted"/>